<dbReference type="InterPro" id="IPR042361">
    <property type="entry name" value="ZBP1"/>
</dbReference>
<keyword evidence="1" id="KW-0694">RNA-binding</keyword>
<evidence type="ECO:0000313" key="6">
    <source>
        <dbReference type="Proteomes" id="UP001623349"/>
    </source>
</evidence>
<protein>
    <submittedName>
        <fullName evidence="5">Z-DNA-binding protein 1</fullName>
    </submittedName>
</protein>
<keyword evidence="6" id="KW-1185">Reference proteome</keyword>
<dbReference type="PANTHER" id="PTHR14966">
    <property type="entry name" value="Z-DNA-BINDING PROTEIN 1"/>
    <property type="match status" value="1"/>
</dbReference>
<evidence type="ECO:0000256" key="3">
    <source>
        <dbReference type="SAM" id="MobiDB-lite"/>
    </source>
</evidence>
<reference evidence="5 6" key="1">
    <citation type="submission" date="2024-08" db="EMBL/GenBank/DDBJ databases">
        <title>The draft genome of Apodemus speciosus.</title>
        <authorList>
            <person name="Nabeshima K."/>
            <person name="Suzuki S."/>
            <person name="Onuma M."/>
        </authorList>
    </citation>
    <scope>NUCLEOTIDE SEQUENCE [LARGE SCALE GENOMIC DNA]</scope>
    <source>
        <strain evidence="5">IB14-021</strain>
    </source>
</reference>
<evidence type="ECO:0000313" key="5">
    <source>
        <dbReference type="EMBL" id="GAB1287277.1"/>
    </source>
</evidence>
<dbReference type="Gene3D" id="1.10.10.10">
    <property type="entry name" value="Winged helix-like DNA-binding domain superfamily/Winged helix DNA-binding domain"/>
    <property type="match status" value="2"/>
</dbReference>
<dbReference type="Proteomes" id="UP001623349">
    <property type="component" value="Unassembled WGS sequence"/>
</dbReference>
<dbReference type="SMART" id="SM00550">
    <property type="entry name" value="Zalpha"/>
    <property type="match status" value="2"/>
</dbReference>
<sequence>MAEAPVDLSAGDNLEQKILQVLGDAGGPVKIGQLLKKCQVPKKTLNQVLYRLKKEGRVSSSAPATWCLGGDASGDGAPAIPEDATAQPSLDPPGGPGAPEGPAYLKALGMTTAKEVNPLLYSMRSKHLLSYDGQTWRTYRSSQEGQETV</sequence>
<dbReference type="PANTHER" id="PTHR14966:SF0">
    <property type="entry name" value="Z-DNA-BINDING PROTEIN 1"/>
    <property type="match status" value="1"/>
</dbReference>
<dbReference type="InterPro" id="IPR042371">
    <property type="entry name" value="Z_dom"/>
</dbReference>
<dbReference type="InterPro" id="IPR036388">
    <property type="entry name" value="WH-like_DNA-bd_sf"/>
</dbReference>
<gene>
    <name evidence="5" type="ORF">APTSU1_000250700</name>
</gene>
<dbReference type="InterPro" id="IPR036390">
    <property type="entry name" value="WH_DNA-bd_sf"/>
</dbReference>
<organism evidence="5 6">
    <name type="scientific">Apodemus speciosus</name>
    <name type="common">Large Japanese field mouse</name>
    <dbReference type="NCBI Taxonomy" id="105296"/>
    <lineage>
        <taxon>Eukaryota</taxon>
        <taxon>Metazoa</taxon>
        <taxon>Chordata</taxon>
        <taxon>Craniata</taxon>
        <taxon>Vertebrata</taxon>
        <taxon>Euteleostomi</taxon>
        <taxon>Mammalia</taxon>
        <taxon>Eutheria</taxon>
        <taxon>Euarchontoglires</taxon>
        <taxon>Glires</taxon>
        <taxon>Rodentia</taxon>
        <taxon>Myomorpha</taxon>
        <taxon>Muroidea</taxon>
        <taxon>Muridae</taxon>
        <taxon>Murinae</taxon>
        <taxon>Apodemus</taxon>
    </lineage>
</organism>
<proteinExistence type="predicted"/>
<feature type="domain" description="Z-binding" evidence="4">
    <location>
        <begin position="8"/>
        <end position="70"/>
    </location>
</feature>
<evidence type="ECO:0000259" key="4">
    <source>
        <dbReference type="PROSITE" id="PS50139"/>
    </source>
</evidence>
<evidence type="ECO:0000256" key="1">
    <source>
        <dbReference type="ARBA" id="ARBA00022884"/>
    </source>
</evidence>
<dbReference type="EMBL" id="BAAFST010000002">
    <property type="protein sequence ID" value="GAB1287277.1"/>
    <property type="molecule type" value="Genomic_DNA"/>
</dbReference>
<evidence type="ECO:0000256" key="2">
    <source>
        <dbReference type="ARBA" id="ARBA00023118"/>
    </source>
</evidence>
<dbReference type="Pfam" id="PF02295">
    <property type="entry name" value="z-alpha"/>
    <property type="match status" value="1"/>
</dbReference>
<name>A0ABQ0EJN1_APOSI</name>
<dbReference type="SUPFAM" id="SSF46785">
    <property type="entry name" value="Winged helix' DNA-binding domain"/>
    <property type="match status" value="2"/>
</dbReference>
<comment type="caution">
    <text evidence="5">The sequence shown here is derived from an EMBL/GenBank/DDBJ whole genome shotgun (WGS) entry which is preliminary data.</text>
</comment>
<feature type="region of interest" description="Disordered" evidence="3">
    <location>
        <begin position="70"/>
        <end position="103"/>
    </location>
</feature>
<keyword evidence="2" id="KW-0051">Antiviral defense</keyword>
<dbReference type="PROSITE" id="PS50139">
    <property type="entry name" value="Z_BINDING"/>
    <property type="match status" value="1"/>
</dbReference>
<accession>A0ABQ0EJN1</accession>